<dbReference type="Proteomes" id="UP000219612">
    <property type="component" value="Unassembled WGS sequence"/>
</dbReference>
<dbReference type="InterPro" id="IPR000209">
    <property type="entry name" value="Peptidase_S8/S53_dom"/>
</dbReference>
<feature type="domain" description="Ig-like" evidence="8">
    <location>
        <begin position="471"/>
        <end position="509"/>
    </location>
</feature>
<keyword evidence="2 5" id="KW-0645">Protease</keyword>
<gene>
    <name evidence="10" type="ORF">SAMN05421748_11294</name>
</gene>
<proteinExistence type="inferred from homology"/>
<evidence type="ECO:0000313" key="11">
    <source>
        <dbReference type="Proteomes" id="UP000219612"/>
    </source>
</evidence>
<keyword evidence="6" id="KW-0732">Signal</keyword>
<dbReference type="InterPro" id="IPR022038">
    <property type="entry name" value="Ig-like_bact"/>
</dbReference>
<dbReference type="PROSITE" id="PS51892">
    <property type="entry name" value="SUBTILASE"/>
    <property type="match status" value="1"/>
</dbReference>
<feature type="active site" description="Charge relay system" evidence="5">
    <location>
        <position position="193"/>
    </location>
</feature>
<dbReference type="InterPro" id="IPR023828">
    <property type="entry name" value="Peptidase_S8_Ser-AS"/>
</dbReference>
<feature type="domain" description="Fervidolysin-like N-terminal prodomain" evidence="9">
    <location>
        <begin position="45"/>
        <end position="112"/>
    </location>
</feature>
<comment type="similarity">
    <text evidence="1 5">Belongs to the peptidase S8 family.</text>
</comment>
<dbReference type="PROSITE" id="PS00137">
    <property type="entry name" value="SUBTILASE_HIS"/>
    <property type="match status" value="1"/>
</dbReference>
<dbReference type="Pfam" id="PF22148">
    <property type="entry name" value="Fervidolysin_NPro-like"/>
    <property type="match status" value="1"/>
</dbReference>
<evidence type="ECO:0000256" key="5">
    <source>
        <dbReference type="PROSITE-ProRule" id="PRU01240"/>
    </source>
</evidence>
<dbReference type="PROSITE" id="PS00138">
    <property type="entry name" value="SUBTILASE_SER"/>
    <property type="match status" value="1"/>
</dbReference>
<dbReference type="InterPro" id="IPR037045">
    <property type="entry name" value="S8pro/Inhibitor_I9_sf"/>
</dbReference>
<dbReference type="GO" id="GO:0004252">
    <property type="term" value="F:serine-type endopeptidase activity"/>
    <property type="evidence" value="ECO:0007669"/>
    <property type="project" value="UniProtKB-UniRule"/>
</dbReference>
<dbReference type="Pfam" id="PF17957">
    <property type="entry name" value="Big_7"/>
    <property type="match status" value="1"/>
</dbReference>
<dbReference type="PANTHER" id="PTHR43806:SF11">
    <property type="entry name" value="CEREVISIN-RELATED"/>
    <property type="match status" value="1"/>
</dbReference>
<dbReference type="GO" id="GO:0006508">
    <property type="term" value="P:proteolysis"/>
    <property type="evidence" value="ECO:0007669"/>
    <property type="project" value="UniProtKB-KW"/>
</dbReference>
<sequence length="597" mass="61664">MKLTKRRITVGALSTAVVVAMTSVTTWALADTKATTPQSGSPVRLVVGYKDGANRVAATNTLSAAGARKLDAAADSAALDQIRASTVQVPAARSAATIAALRNDPNVAYVEVDQQRKATLVPNDEAYQEGEQPEIDEVRAPLAWDQTTGGASPVKIAVVDTGVNAVGDLAGGAVLAGYDFVNGDASPADDAGHGTEVASLIAARGNNTRGMAGLCWTCQIIPVKVLDSQGSGWDSDVAAGITWAVQHGAKIINLSLGGPTSSKVLSDAVAYANTNAVLVVAAAGNRVSAGDPLTNRSYPAAYGDVVSVAATAQRSNALASYSYRNKAGDTWVDLAAPGTVTAMDRYGNYNNKVDGTSFAAPIVSGIAGLIKAKNPSFTGWSLMNALQNSAAQHKISGTGVNYGKIDAPHALTYATDTVKPKSTGIIPSQNALVRGTATFTAGGASDNKSGVRLVQLFVNGVNKGYAAKAPWSVALKTNAYNGPIKVRMVVWDKAGNSFQPSERTVIVDNIAPVVKITSAPKSGSKITGTVTVKFAASDARGVKVTQLLINGKVSQVRSTTTPFTFKATSVPNNTTVQLRTYDKAGNAGLSAKYTYKR</sequence>
<keyword evidence="3 5" id="KW-0378">Hydrolase</keyword>
<dbReference type="InterPro" id="IPR022398">
    <property type="entry name" value="Peptidase_S8_His-AS"/>
</dbReference>
<evidence type="ECO:0000256" key="6">
    <source>
        <dbReference type="SAM" id="SignalP"/>
    </source>
</evidence>
<name>A0A285IXH5_9ACTN</name>
<dbReference type="RefSeq" id="WP_097322705.1">
    <property type="nucleotide sequence ID" value="NZ_OBDY01000012.1"/>
</dbReference>
<organism evidence="10 11">
    <name type="scientific">Paractinoplanes atraurantiacus</name>
    <dbReference type="NCBI Taxonomy" id="1036182"/>
    <lineage>
        <taxon>Bacteria</taxon>
        <taxon>Bacillati</taxon>
        <taxon>Actinomycetota</taxon>
        <taxon>Actinomycetes</taxon>
        <taxon>Micromonosporales</taxon>
        <taxon>Micromonosporaceae</taxon>
        <taxon>Paractinoplanes</taxon>
    </lineage>
</organism>
<evidence type="ECO:0000256" key="3">
    <source>
        <dbReference type="ARBA" id="ARBA00022801"/>
    </source>
</evidence>
<feature type="signal peptide" evidence="6">
    <location>
        <begin position="1"/>
        <end position="30"/>
    </location>
</feature>
<feature type="chain" id="PRO_5012809238" evidence="6">
    <location>
        <begin position="31"/>
        <end position="597"/>
    </location>
</feature>
<dbReference type="EMBL" id="OBDY01000012">
    <property type="protein sequence ID" value="SNY51786.1"/>
    <property type="molecule type" value="Genomic_DNA"/>
</dbReference>
<feature type="active site" description="Charge relay system" evidence="5">
    <location>
        <position position="160"/>
    </location>
</feature>
<dbReference type="AlphaFoldDB" id="A0A285IXH5"/>
<evidence type="ECO:0000256" key="4">
    <source>
        <dbReference type="ARBA" id="ARBA00022825"/>
    </source>
</evidence>
<dbReference type="InterPro" id="IPR015500">
    <property type="entry name" value="Peptidase_S8_subtilisin-rel"/>
</dbReference>
<evidence type="ECO:0000259" key="8">
    <source>
        <dbReference type="Pfam" id="PF12245"/>
    </source>
</evidence>
<dbReference type="SUPFAM" id="SSF52743">
    <property type="entry name" value="Subtilisin-like"/>
    <property type="match status" value="1"/>
</dbReference>
<evidence type="ECO:0000313" key="10">
    <source>
        <dbReference type="EMBL" id="SNY51786.1"/>
    </source>
</evidence>
<dbReference type="Gene3D" id="3.40.50.200">
    <property type="entry name" value="Peptidase S8/S53 domain"/>
    <property type="match status" value="1"/>
</dbReference>
<dbReference type="InterPro" id="IPR036852">
    <property type="entry name" value="Peptidase_S8/S53_dom_sf"/>
</dbReference>
<protein>
    <submittedName>
        <fullName evidence="10">Serine protease, subtilisin family</fullName>
    </submittedName>
</protein>
<keyword evidence="4 5" id="KW-0720">Serine protease</keyword>
<dbReference type="PRINTS" id="PR00723">
    <property type="entry name" value="SUBTILISIN"/>
</dbReference>
<dbReference type="InterPro" id="IPR054399">
    <property type="entry name" value="Fervidolysin-like_N_prodom"/>
</dbReference>
<reference evidence="10 11" key="1">
    <citation type="submission" date="2017-09" db="EMBL/GenBank/DDBJ databases">
        <authorList>
            <person name="Ehlers B."/>
            <person name="Leendertz F.H."/>
        </authorList>
    </citation>
    <scope>NUCLEOTIDE SEQUENCE [LARGE SCALE GENOMIC DNA]</scope>
    <source>
        <strain evidence="10 11">CGMCC 4.6857</strain>
    </source>
</reference>
<dbReference type="PANTHER" id="PTHR43806">
    <property type="entry name" value="PEPTIDASE S8"/>
    <property type="match status" value="1"/>
</dbReference>
<dbReference type="Gene3D" id="3.30.70.80">
    <property type="entry name" value="Peptidase S8 propeptide/proteinase inhibitor I9"/>
    <property type="match status" value="1"/>
</dbReference>
<dbReference type="Gene3D" id="2.60.40.10">
    <property type="entry name" value="Immunoglobulins"/>
    <property type="match status" value="2"/>
</dbReference>
<feature type="active site" description="Charge relay system" evidence="5">
    <location>
        <position position="357"/>
    </location>
</feature>
<dbReference type="InterPro" id="IPR013783">
    <property type="entry name" value="Ig-like_fold"/>
</dbReference>
<dbReference type="GO" id="GO:0005975">
    <property type="term" value="P:carbohydrate metabolic process"/>
    <property type="evidence" value="ECO:0007669"/>
    <property type="project" value="UniProtKB-ARBA"/>
</dbReference>
<evidence type="ECO:0000256" key="1">
    <source>
        <dbReference type="ARBA" id="ARBA00011073"/>
    </source>
</evidence>
<dbReference type="Pfam" id="PF12245">
    <property type="entry name" value="Big_3_2"/>
    <property type="match status" value="1"/>
</dbReference>
<dbReference type="OrthoDB" id="5240330at2"/>
<feature type="domain" description="Peptidase S8/S53" evidence="7">
    <location>
        <begin position="154"/>
        <end position="393"/>
    </location>
</feature>
<keyword evidence="11" id="KW-1185">Reference proteome</keyword>
<accession>A0A285IXH5</accession>
<dbReference type="InterPro" id="IPR050131">
    <property type="entry name" value="Peptidase_S8_subtilisin-like"/>
</dbReference>
<evidence type="ECO:0000259" key="7">
    <source>
        <dbReference type="Pfam" id="PF00082"/>
    </source>
</evidence>
<evidence type="ECO:0000259" key="9">
    <source>
        <dbReference type="Pfam" id="PF22148"/>
    </source>
</evidence>
<evidence type="ECO:0000256" key="2">
    <source>
        <dbReference type="ARBA" id="ARBA00022670"/>
    </source>
</evidence>
<dbReference type="Pfam" id="PF00082">
    <property type="entry name" value="Peptidase_S8"/>
    <property type="match status" value="1"/>
</dbReference>